<sequence>MQFNASNTRPDRATARAQQALGSHGLFYQHAIAFATAALTGDRLSWPALLSAFDTIVALERSVFNRSLVLNGLINFCIANGDGVTVQHQLLNQMLGVLLDKYY</sequence>
<evidence type="ECO:0000313" key="1">
    <source>
        <dbReference type="EMBL" id="AYW35478.1"/>
    </source>
</evidence>
<accession>A0A3G5EB70</accession>
<proteinExistence type="predicted"/>
<protein>
    <submittedName>
        <fullName evidence="1">Uncharacterized protein</fullName>
    </submittedName>
</protein>
<organism evidence="1">
    <name type="scientific">Antheraea proylei nucleopolyhedrovirus</name>
    <dbReference type="NCBI Taxonomy" id="2126611"/>
    <lineage>
        <taxon>Viruses</taxon>
        <taxon>Viruses incertae sedis</taxon>
        <taxon>Naldaviricetes</taxon>
        <taxon>Lefavirales</taxon>
        <taxon>Baculoviridae</taxon>
        <taxon>Alphabaculovirus</taxon>
        <taxon>Alphabaculovirus anpernyi</taxon>
    </lineage>
</organism>
<gene>
    <name evidence="1" type="primary">ORF133</name>
</gene>
<reference evidence="1" key="1">
    <citation type="submission" date="2018-08" db="EMBL/GenBank/DDBJ databases">
        <title>Genetic characterization of an alphabaculovirus causing tiger band disease in the oak tasar silkworm, Antheraea proylei.</title>
        <authorList>
            <person name="Tourangbam S."/>
            <person name="Malcolm F.J."/>
            <person name="Luikham R."/>
            <person name="Kshetrimayum M."/>
            <person name="Yumnam R."/>
            <person name="Rajkumari L."/>
        </authorList>
    </citation>
    <scope>NUCLEOTIDE SEQUENCE</scope>
    <source>
        <strain evidence="1">TkhulenIBD</strain>
    </source>
</reference>
<name>A0A3G5EB70_NPVAP</name>
<dbReference type="Pfam" id="PF07346">
    <property type="entry name" value="DUF1477"/>
    <property type="match status" value="1"/>
</dbReference>
<dbReference type="InterPro" id="IPR009946">
    <property type="entry name" value="AcMNPV_Orf4"/>
</dbReference>
<dbReference type="EMBL" id="MH797002">
    <property type="protein sequence ID" value="AYW35478.1"/>
    <property type="molecule type" value="Genomic_DNA"/>
</dbReference>